<evidence type="ECO:0008006" key="3">
    <source>
        <dbReference type="Google" id="ProtNLM"/>
    </source>
</evidence>
<dbReference type="InterPro" id="IPR014057">
    <property type="entry name" value="HI1420"/>
</dbReference>
<evidence type="ECO:0000313" key="1">
    <source>
        <dbReference type="EMBL" id="VGO20648.1"/>
    </source>
</evidence>
<protein>
    <recommendedName>
        <fullName evidence="3">HTH cro/C1-type domain-containing protein</fullName>
    </recommendedName>
</protein>
<name>A0A6C2UKL3_9BACT</name>
<dbReference type="RefSeq" id="WP_136062051.1">
    <property type="nucleotide sequence ID" value="NZ_CAAHFH010000001.1"/>
</dbReference>
<dbReference type="Pfam" id="PF21716">
    <property type="entry name" value="dnstrm_HI1420"/>
    <property type="match status" value="1"/>
</dbReference>
<keyword evidence="2" id="KW-1185">Reference proteome</keyword>
<reference evidence="1 2" key="1">
    <citation type="submission" date="2019-04" db="EMBL/GenBank/DDBJ databases">
        <authorList>
            <person name="Van Vliet M D."/>
        </authorList>
    </citation>
    <scope>NUCLEOTIDE SEQUENCE [LARGE SCALE GENOMIC DNA]</scope>
    <source>
        <strain evidence="1 2">F21</strain>
    </source>
</reference>
<proteinExistence type="predicted"/>
<organism evidence="1 2">
    <name type="scientific">Pontiella sulfatireligans</name>
    <dbReference type="NCBI Taxonomy" id="2750658"/>
    <lineage>
        <taxon>Bacteria</taxon>
        <taxon>Pseudomonadati</taxon>
        <taxon>Kiritimatiellota</taxon>
        <taxon>Kiritimatiellia</taxon>
        <taxon>Kiritimatiellales</taxon>
        <taxon>Pontiellaceae</taxon>
        <taxon>Pontiella</taxon>
    </lineage>
</organism>
<dbReference type="EMBL" id="CAAHFH010000001">
    <property type="protein sequence ID" value="VGO20648.1"/>
    <property type="molecule type" value="Genomic_DNA"/>
</dbReference>
<sequence>MALTKSYKETVLTRLKAEPEFRKAIYAEAINALLEGEQTIARSMLRDLVHASITFKRLAEETGISEKSLHRMLGQNGNPTMQNIGKILQSIQQDLGYVPNVTVNAA</sequence>
<dbReference type="Proteomes" id="UP000346198">
    <property type="component" value="Unassembled WGS sequence"/>
</dbReference>
<dbReference type="AlphaFoldDB" id="A0A6C2UKL3"/>
<evidence type="ECO:0000313" key="2">
    <source>
        <dbReference type="Proteomes" id="UP000346198"/>
    </source>
</evidence>
<gene>
    <name evidence="1" type="ORF">SCARR_02713</name>
</gene>
<accession>A0A6C2UKL3</accession>